<proteinExistence type="predicted"/>
<name>A0A5B0HKR3_9BURK</name>
<dbReference type="EMBL" id="VTUZ01000001">
    <property type="protein sequence ID" value="KAA1015828.1"/>
    <property type="molecule type" value="Genomic_DNA"/>
</dbReference>
<evidence type="ECO:0000256" key="1">
    <source>
        <dbReference type="SAM" id="MobiDB-lite"/>
    </source>
</evidence>
<dbReference type="AlphaFoldDB" id="A0A5B0HKR3"/>
<accession>A0A5B0HKR3</accession>
<keyword evidence="3" id="KW-1185">Reference proteome</keyword>
<organism evidence="2 3">
    <name type="scientific">Paraburkholderia panacisoli</name>
    <dbReference type="NCBI Taxonomy" id="2603818"/>
    <lineage>
        <taxon>Bacteria</taxon>
        <taxon>Pseudomonadati</taxon>
        <taxon>Pseudomonadota</taxon>
        <taxon>Betaproteobacteria</taxon>
        <taxon>Burkholderiales</taxon>
        <taxon>Burkholderiaceae</taxon>
        <taxon>Paraburkholderia</taxon>
    </lineage>
</organism>
<dbReference type="Pfam" id="PF05136">
    <property type="entry name" value="Phage_portal_2"/>
    <property type="match status" value="1"/>
</dbReference>
<feature type="region of interest" description="Disordered" evidence="1">
    <location>
        <begin position="123"/>
        <end position="143"/>
    </location>
</feature>
<evidence type="ECO:0000313" key="2">
    <source>
        <dbReference type="EMBL" id="KAA1015828.1"/>
    </source>
</evidence>
<dbReference type="GO" id="GO:0019068">
    <property type="term" value="P:virion assembly"/>
    <property type="evidence" value="ECO:0007669"/>
    <property type="project" value="InterPro"/>
</dbReference>
<reference evidence="2 3" key="1">
    <citation type="submission" date="2019-08" db="EMBL/GenBank/DDBJ databases">
        <title>Paraburkholderia sp. DCY113.</title>
        <authorList>
            <person name="Kang J."/>
        </authorList>
    </citation>
    <scope>NUCLEOTIDE SEQUENCE [LARGE SCALE GENOMIC DNA]</scope>
    <source>
        <strain evidence="2 3">DCY113</strain>
    </source>
</reference>
<dbReference type="GO" id="GO:0005198">
    <property type="term" value="F:structural molecule activity"/>
    <property type="evidence" value="ECO:0007669"/>
    <property type="project" value="InterPro"/>
</dbReference>
<evidence type="ECO:0000313" key="3">
    <source>
        <dbReference type="Proteomes" id="UP000325273"/>
    </source>
</evidence>
<dbReference type="Proteomes" id="UP000325273">
    <property type="component" value="Unassembled WGS sequence"/>
</dbReference>
<dbReference type="InterPro" id="IPR006429">
    <property type="entry name" value="Phage_lambda_portal"/>
</dbReference>
<dbReference type="RefSeq" id="WP_149667959.1">
    <property type="nucleotide sequence ID" value="NZ_VTUZ01000001.1"/>
</dbReference>
<protein>
    <submittedName>
        <fullName evidence="2">Phage portal protein</fullName>
    </submittedName>
</protein>
<comment type="caution">
    <text evidence="2">The sequence shown here is derived from an EMBL/GenBank/DDBJ whole genome shotgun (WGS) entry which is preliminary data.</text>
</comment>
<sequence>MASHPGAGAAAYESIRNARISSRTRLVRVFAFLGHPALVEDALGAGDGEELPLYQALRAQWADEPPPMLNGARTATLAPGESIESVSATHVHGNSETFAHEMRRMIAAVLGLSAEQLAQEWSKTNGSSARRRARSVENAGAAA</sequence>
<gene>
    <name evidence="2" type="ORF">FVF58_00240</name>
</gene>